<gene>
    <name evidence="2" type="ORF">SAMN05421786_101799</name>
</gene>
<name>A0A1N7KWB0_9FLAO</name>
<reference evidence="3" key="1">
    <citation type="submission" date="2017-01" db="EMBL/GenBank/DDBJ databases">
        <authorList>
            <person name="Varghese N."/>
            <person name="Submissions S."/>
        </authorList>
    </citation>
    <scope>NUCLEOTIDE SEQUENCE [LARGE SCALE GENOMIC DNA]</scope>
    <source>
        <strain evidence="3">DSM 18017</strain>
    </source>
</reference>
<dbReference type="STRING" id="373668.SAMN05421786_101799"/>
<evidence type="ECO:0000313" key="3">
    <source>
        <dbReference type="Proteomes" id="UP000186744"/>
    </source>
</evidence>
<keyword evidence="2" id="KW-0645">Protease</keyword>
<accession>A0A1N7KWB0</accession>
<evidence type="ECO:0000259" key="1">
    <source>
        <dbReference type="Pfam" id="PF13539"/>
    </source>
</evidence>
<dbReference type="Gene3D" id="3.30.1380.10">
    <property type="match status" value="1"/>
</dbReference>
<evidence type="ECO:0000313" key="2">
    <source>
        <dbReference type="EMBL" id="SIS65854.1"/>
    </source>
</evidence>
<dbReference type="InterPro" id="IPR039561">
    <property type="entry name" value="Peptidase_M15C"/>
</dbReference>
<keyword evidence="3" id="KW-1185">Reference proteome</keyword>
<sequence>MAIIFFKHLANLQNPRELFRLVSVTEPLKAIFNDILTTYSLAKIQELGIDLFGDCFNFRQMRGGSNYSVHAWGLAIDLDPERNQLKETFKTARFARSEYKPMIDIFNKQGFISLGKEKNYDWMHFQWNNF</sequence>
<keyword evidence="2" id="KW-0378">Hydrolase</keyword>
<dbReference type="GO" id="GO:0004180">
    <property type="term" value="F:carboxypeptidase activity"/>
    <property type="evidence" value="ECO:0007669"/>
    <property type="project" value="UniProtKB-KW"/>
</dbReference>
<dbReference type="InterPro" id="IPR009045">
    <property type="entry name" value="Zn_M74/Hedgehog-like"/>
</dbReference>
<protein>
    <submittedName>
        <fullName evidence="2">D-alanyl-D-alanine carboxypeptidase</fullName>
    </submittedName>
</protein>
<dbReference type="SUPFAM" id="SSF55166">
    <property type="entry name" value="Hedgehog/DD-peptidase"/>
    <property type="match status" value="1"/>
</dbReference>
<dbReference type="EMBL" id="FTOL01000001">
    <property type="protein sequence ID" value="SIS65854.1"/>
    <property type="molecule type" value="Genomic_DNA"/>
</dbReference>
<keyword evidence="2" id="KW-0121">Carboxypeptidase</keyword>
<dbReference type="AlphaFoldDB" id="A0A1N7KWB0"/>
<dbReference type="Pfam" id="PF13539">
    <property type="entry name" value="Peptidase_M15_4"/>
    <property type="match status" value="1"/>
</dbReference>
<organism evidence="2 3">
    <name type="scientific">Chryseobacterium ureilyticum</name>
    <dbReference type="NCBI Taxonomy" id="373668"/>
    <lineage>
        <taxon>Bacteria</taxon>
        <taxon>Pseudomonadati</taxon>
        <taxon>Bacteroidota</taxon>
        <taxon>Flavobacteriia</taxon>
        <taxon>Flavobacteriales</taxon>
        <taxon>Weeksellaceae</taxon>
        <taxon>Chryseobacterium group</taxon>
        <taxon>Chryseobacterium</taxon>
    </lineage>
</organism>
<proteinExistence type="predicted"/>
<dbReference type="RefSeq" id="WP_076550057.1">
    <property type="nucleotide sequence ID" value="NZ_FTOL01000001.1"/>
</dbReference>
<dbReference type="Proteomes" id="UP000186744">
    <property type="component" value="Unassembled WGS sequence"/>
</dbReference>
<feature type="domain" description="Peptidase M15C" evidence="1">
    <location>
        <begin position="63"/>
        <end position="127"/>
    </location>
</feature>